<protein>
    <recommendedName>
        <fullName evidence="2">DH domain-containing protein</fullName>
    </recommendedName>
</protein>
<accession>A0AAN6GS24</accession>
<evidence type="ECO:0000313" key="3">
    <source>
        <dbReference type="EMBL" id="KAK0553378.1"/>
    </source>
</evidence>
<dbReference type="CDD" id="cd00160">
    <property type="entry name" value="RhoGEF"/>
    <property type="match status" value="1"/>
</dbReference>
<proteinExistence type="predicted"/>
<evidence type="ECO:0000313" key="4">
    <source>
        <dbReference type="Proteomes" id="UP001176517"/>
    </source>
</evidence>
<feature type="compositionally biased region" description="Polar residues" evidence="1">
    <location>
        <begin position="319"/>
        <end position="338"/>
    </location>
</feature>
<dbReference type="SMART" id="SM00325">
    <property type="entry name" value="RhoGEF"/>
    <property type="match status" value="1"/>
</dbReference>
<reference evidence="3" key="1">
    <citation type="journal article" date="2023" name="PhytoFront">
        <title>Draft Genome Resources of Seven Strains of Tilletia horrida, Causal Agent of Kernel Smut of Rice.</title>
        <authorList>
            <person name="Khanal S."/>
            <person name="Antony Babu S."/>
            <person name="Zhou X.G."/>
        </authorList>
    </citation>
    <scope>NUCLEOTIDE SEQUENCE</scope>
    <source>
        <strain evidence="3">TX6</strain>
    </source>
</reference>
<feature type="compositionally biased region" description="Polar residues" evidence="1">
    <location>
        <begin position="303"/>
        <end position="312"/>
    </location>
</feature>
<feature type="compositionally biased region" description="Polar residues" evidence="1">
    <location>
        <begin position="283"/>
        <end position="292"/>
    </location>
</feature>
<name>A0AAN6GS24_9BASI</name>
<feature type="compositionally biased region" description="Low complexity" evidence="1">
    <location>
        <begin position="1861"/>
        <end position="1875"/>
    </location>
</feature>
<dbReference type="PROSITE" id="PS50010">
    <property type="entry name" value="DH_2"/>
    <property type="match status" value="1"/>
</dbReference>
<feature type="region of interest" description="Disordered" evidence="1">
    <location>
        <begin position="1858"/>
        <end position="1902"/>
    </location>
</feature>
<feature type="compositionally biased region" description="Acidic residues" evidence="1">
    <location>
        <begin position="134"/>
        <end position="144"/>
    </location>
</feature>
<evidence type="ECO:0000259" key="2">
    <source>
        <dbReference type="PROSITE" id="PS50010"/>
    </source>
</evidence>
<feature type="region of interest" description="Disordered" evidence="1">
    <location>
        <begin position="996"/>
        <end position="1023"/>
    </location>
</feature>
<dbReference type="GO" id="GO:0005085">
    <property type="term" value="F:guanyl-nucleotide exchange factor activity"/>
    <property type="evidence" value="ECO:0007669"/>
    <property type="project" value="InterPro"/>
</dbReference>
<feature type="region of interest" description="Disordered" evidence="1">
    <location>
        <begin position="256"/>
        <end position="338"/>
    </location>
</feature>
<dbReference type="GO" id="GO:0005737">
    <property type="term" value="C:cytoplasm"/>
    <property type="evidence" value="ECO:0007669"/>
    <property type="project" value="TreeGrafter"/>
</dbReference>
<dbReference type="Gene3D" id="1.20.900.10">
    <property type="entry name" value="Dbl homology (DH) domain"/>
    <property type="match status" value="1"/>
</dbReference>
<keyword evidence="4" id="KW-1185">Reference proteome</keyword>
<feature type="compositionally biased region" description="Polar residues" evidence="1">
    <location>
        <begin position="817"/>
        <end position="840"/>
    </location>
</feature>
<evidence type="ECO:0000256" key="1">
    <source>
        <dbReference type="SAM" id="MobiDB-lite"/>
    </source>
</evidence>
<comment type="caution">
    <text evidence="3">The sequence shown here is derived from an EMBL/GenBank/DDBJ whole genome shotgun (WGS) entry which is preliminary data.</text>
</comment>
<feature type="region of interest" description="Disordered" evidence="1">
    <location>
        <begin position="76"/>
        <end position="99"/>
    </location>
</feature>
<feature type="region of interest" description="Disordered" evidence="1">
    <location>
        <begin position="1043"/>
        <end position="1074"/>
    </location>
</feature>
<dbReference type="EMBL" id="JAPDMZ010000051">
    <property type="protein sequence ID" value="KAK0553378.1"/>
    <property type="molecule type" value="Genomic_DNA"/>
</dbReference>
<feature type="compositionally biased region" description="Polar residues" evidence="1">
    <location>
        <begin position="716"/>
        <end position="735"/>
    </location>
</feature>
<feature type="compositionally biased region" description="Polar residues" evidence="1">
    <location>
        <begin position="207"/>
        <end position="219"/>
    </location>
</feature>
<feature type="compositionally biased region" description="Basic and acidic residues" evidence="1">
    <location>
        <begin position="873"/>
        <end position="883"/>
    </location>
</feature>
<feature type="region of interest" description="Disordered" evidence="1">
    <location>
        <begin position="119"/>
        <end position="144"/>
    </location>
</feature>
<dbReference type="SUPFAM" id="SSF48065">
    <property type="entry name" value="DBL homology domain (DH-domain)"/>
    <property type="match status" value="1"/>
</dbReference>
<feature type="region of interest" description="Disordered" evidence="1">
    <location>
        <begin position="1579"/>
        <end position="1600"/>
    </location>
</feature>
<feature type="region of interest" description="Disordered" evidence="1">
    <location>
        <begin position="781"/>
        <end position="965"/>
    </location>
</feature>
<dbReference type="PANTHER" id="PTHR12673">
    <property type="entry name" value="FACIOGENITAL DYSPLASIA PROTEIN"/>
    <property type="match status" value="1"/>
</dbReference>
<dbReference type="InterPro" id="IPR035899">
    <property type="entry name" value="DBL_dom_sf"/>
</dbReference>
<feature type="compositionally biased region" description="Basic residues" evidence="1">
    <location>
        <begin position="262"/>
        <end position="271"/>
    </location>
</feature>
<dbReference type="InterPro" id="IPR000219">
    <property type="entry name" value="DH_dom"/>
</dbReference>
<feature type="region of interest" description="Disordered" evidence="1">
    <location>
        <begin position="382"/>
        <end position="434"/>
    </location>
</feature>
<feature type="compositionally biased region" description="Low complexity" evidence="1">
    <location>
        <begin position="76"/>
        <end position="94"/>
    </location>
</feature>
<feature type="compositionally biased region" description="Low complexity" evidence="1">
    <location>
        <begin position="905"/>
        <end position="923"/>
    </location>
</feature>
<sequence>MALGNDQKRASRGTGLKRLSLLRGVTSTASPSTNSKKSTFPAPVSGPAVGPTSYTLPDRSRAREFIHRVSSSTSSSEYSLSVALAPPAPSSQRSPPEPVQIEPSAWAKERNYFVSAREVSALTPSHAPTQQTLVEEDETEDLEPDLQSEIERTMALMATLGDGPYPDINAERRRSMRAAPKTINVPLAVPNRHNTPQKSRVARRPNTPMSTHSTVSDTLSQNTITQLAINYSSNLSSKASTGSMRSVNSAKPMLTEMVAPRRPPRSSKRKSMMWPQQPVPTLPITTATTSSFGRPAEEIAQPAASTPPSLQRTSRESQRPSISGSSYPARSDASASPCNRLQDKMVKDAFPKPKAAIESPHTGFQSNRSVYDEPLQSVSYEKKSGFQRHEPSTPRRFPNSTRTSFETMPFPPPAPPPSALAATEDGSGNSSMEARDGFFSDLEIVAMTDSDSCGTPSYVEEGTPSTTEKDPLQQIRDTQAARQSIRKSIDRGMAPTSCSVRSLVEVLAECEGSRSHADAQWEMLTGTKDVRASIKVAKGRSSLVEDQEHQLAAGTSSLEQPRIGTQDCDAVVDRADAMKAVEMWRLLAESYEMGDFTNAEVVETGPTPASSVILADDVDRLDDFSRPSSVVPSQQGGQSPEVDVIQQMGLFPGVPQVLTESGMGTQLQTEPERSLPQSVSALVFRNSHVSPPSSLPDQPDTDDLATPAATFGDACTDSNPSTFNTPMPGGFSSQFSPKIAKVSRYHQPEFGDVSSGSTVQSSTDPSFDSSHLGLGLVFSADHVTPPSSHGHTSVNTLSEQDSEEDLQQKAPFKSDVQDTSASFAAETASLTASDSFQSANEDFDISVHSRQTTHEDSEDTPSRSGSPSPSSVKLERHSSINDHEEGEVVETITPNQAEDSPVAVTDTPSSITTDDPPVVVTDTSLADSCDATKVEDSEVGETTLDRPASSCDDRPTPSEKGEFQHMDSDNLSTAATMTTLTFDKALVAPRRQPRFRPPLAARHPRNAPAIIPDSSPSKEAPQITQPVARTQPLPQKAWTPSIEQDGACSEPETPAVEVATTAREERRRSTMTRSRNSILGAEARDAEVMSARRASKRFSKLGLIDMSSSRVVEKRKSITARQRLTAFMNATPIILVEPPAQNSWRSKVSTAVFEDLLHRWGPQEMHRQEVLWELCETERSFVQAICSVQKIFALPLRTPEGRWIRGVPTAVARLFDWLEDIFQLHCRIHATLQRARQQQTPILVQIAEELLRCVPKLEVHQPYLVRFEAVTQAIEEMLRSDSSVFGQFIKMQMQIPECNSMSFSSFLLKPVQRLMKYPLFFKQLAELTPAGHPDHHATQALLSTTDQVIRDMNDVKAREEDYRDLKALQGRIKGLPEGFQLATRERRLLRQGHISCVQLGLKEKLQLGLAVSPGDGLQMASASLPNTPLMGHRASMMMAGPKDMDSSAFSRARAANTESVCSSSSTVSPTSVTSNTYEWEAYLAMDTAHRNGRPRSFISTNSLCSESSASLSALSHSMQTRDSSDRLASHLAKAPMRKNSVANMLLRKEKPKEKDTLLQAFVFSDMVVLAHPSEACLKARQGKKGKTGSTPIDRGTKSGNSGLSNSFELLERVGLSRILKVTDHSGKCSERPHLLELELLPLKIDSTYSNSFDKRNAGTGPATLFISFQPTQEASPSISKTPEQDSVVWFRALQRSFLWSLRSRKRNSLMYSSKRESMISLGSGSFKPQPPNAHADWPRRAQQVTDLVMAAARSGDAENLASLIQAGLPFPKSPSQQDLATFAGEELRSAHVRLFGSDSSLSGPTGEASHIPVVGFGILDETEEEKEERRWWALRLTEVRQAAEAEREIDAMVERLHSDLPRSSSSADSNSHSTSYHNMHNIAPAVGARRKVRQGLPVLKSS</sequence>
<dbReference type="Pfam" id="PF00621">
    <property type="entry name" value="RhoGEF"/>
    <property type="match status" value="1"/>
</dbReference>
<dbReference type="Proteomes" id="UP001176517">
    <property type="component" value="Unassembled WGS sequence"/>
</dbReference>
<feature type="compositionally biased region" description="Polar residues" evidence="1">
    <location>
        <begin position="785"/>
        <end position="799"/>
    </location>
</feature>
<feature type="compositionally biased region" description="Basic and acidic residues" evidence="1">
    <location>
        <begin position="382"/>
        <end position="393"/>
    </location>
</feature>
<feature type="region of interest" description="Disordered" evidence="1">
    <location>
        <begin position="451"/>
        <end position="475"/>
    </location>
</feature>
<feature type="region of interest" description="Disordered" evidence="1">
    <location>
        <begin position="1"/>
        <end position="60"/>
    </location>
</feature>
<organism evidence="3 4">
    <name type="scientific">Tilletia horrida</name>
    <dbReference type="NCBI Taxonomy" id="155126"/>
    <lineage>
        <taxon>Eukaryota</taxon>
        <taxon>Fungi</taxon>
        <taxon>Dikarya</taxon>
        <taxon>Basidiomycota</taxon>
        <taxon>Ustilaginomycotina</taxon>
        <taxon>Exobasidiomycetes</taxon>
        <taxon>Tilletiales</taxon>
        <taxon>Tilletiaceae</taxon>
        <taxon>Tilletia</taxon>
    </lineage>
</organism>
<feature type="region of interest" description="Disordered" evidence="1">
    <location>
        <begin position="687"/>
        <end position="735"/>
    </location>
</feature>
<feature type="compositionally biased region" description="Basic and acidic residues" evidence="1">
    <location>
        <begin position="951"/>
        <end position="965"/>
    </location>
</feature>
<gene>
    <name evidence="3" type="ORF">OC846_002538</name>
</gene>
<feature type="compositionally biased region" description="Low complexity" evidence="1">
    <location>
        <begin position="1050"/>
        <end position="1061"/>
    </location>
</feature>
<dbReference type="InterPro" id="IPR051092">
    <property type="entry name" value="FYVE_RhoGEF_PH"/>
</dbReference>
<feature type="compositionally biased region" description="Polar residues" evidence="1">
    <location>
        <begin position="687"/>
        <end position="696"/>
    </location>
</feature>
<feature type="compositionally biased region" description="Polar residues" evidence="1">
    <location>
        <begin position="1014"/>
        <end position="1023"/>
    </location>
</feature>
<feature type="compositionally biased region" description="Pro residues" evidence="1">
    <location>
        <begin position="409"/>
        <end position="418"/>
    </location>
</feature>
<feature type="region of interest" description="Disordered" evidence="1">
    <location>
        <begin position="187"/>
        <end position="219"/>
    </location>
</feature>
<feature type="domain" description="DH" evidence="2">
    <location>
        <begin position="1166"/>
        <end position="1355"/>
    </location>
</feature>
<dbReference type="PANTHER" id="PTHR12673:SF159">
    <property type="entry name" value="LD03170P"/>
    <property type="match status" value="1"/>
</dbReference>
<feature type="compositionally biased region" description="Polar residues" evidence="1">
    <location>
        <begin position="25"/>
        <end position="38"/>
    </location>
</feature>
<feature type="compositionally biased region" description="Low complexity" evidence="1">
    <location>
        <begin position="862"/>
        <end position="871"/>
    </location>
</feature>